<name>E4U2Q9_SULKY</name>
<keyword evidence="1" id="KW-0812">Transmembrane</keyword>
<feature type="transmembrane region" description="Helical" evidence="1">
    <location>
        <begin position="6"/>
        <end position="23"/>
    </location>
</feature>
<sequence length="146" mass="16419">MLSSFLVAMISSMLIVTGSLYSYRNMIRSRIGDVNVEDMKDSIDMMDDPYDLYEEDREQEITDIKQMIKEEKARQKGNVLKNTTQNASAMVSVYRLIPYAVLVLGFIALSNTHALSVLPYLIGLAAGIPVGYLLAKKLFISRSSER</sequence>
<gene>
    <name evidence="2" type="ordered locus">Sulku_0980</name>
</gene>
<dbReference type="eggNOG" id="ENOG50319B6">
    <property type="taxonomic scope" value="Bacteria"/>
</dbReference>
<feature type="transmembrane region" description="Helical" evidence="1">
    <location>
        <begin position="93"/>
        <end position="111"/>
    </location>
</feature>
<dbReference type="HOGENOM" id="CLU_130260_1_0_7"/>
<proteinExistence type="predicted"/>
<evidence type="ECO:0000313" key="2">
    <source>
        <dbReference type="EMBL" id="ADR33644.1"/>
    </source>
</evidence>
<dbReference type="Proteomes" id="UP000008721">
    <property type="component" value="Chromosome"/>
</dbReference>
<dbReference type="KEGG" id="sku:Sulku_0980"/>
<feature type="transmembrane region" description="Helical" evidence="1">
    <location>
        <begin position="117"/>
        <end position="135"/>
    </location>
</feature>
<dbReference type="OrthoDB" id="5334760at2"/>
<keyword evidence="1" id="KW-0472">Membrane</keyword>
<organism evidence="2 3">
    <name type="scientific">Sulfuricurvum kujiense (strain ATCC BAA-921 / DSM 16994 / JCM 11577 / YK-1)</name>
    <dbReference type="NCBI Taxonomy" id="709032"/>
    <lineage>
        <taxon>Bacteria</taxon>
        <taxon>Pseudomonadati</taxon>
        <taxon>Campylobacterota</taxon>
        <taxon>Epsilonproteobacteria</taxon>
        <taxon>Campylobacterales</taxon>
        <taxon>Sulfurimonadaceae</taxon>
        <taxon>Sulfuricurvum</taxon>
    </lineage>
</organism>
<dbReference type="STRING" id="709032.Sulku_0980"/>
<dbReference type="RefSeq" id="WP_013459841.1">
    <property type="nucleotide sequence ID" value="NC_014762.1"/>
</dbReference>
<keyword evidence="3" id="KW-1185">Reference proteome</keyword>
<dbReference type="EMBL" id="CP002355">
    <property type="protein sequence ID" value="ADR33644.1"/>
    <property type="molecule type" value="Genomic_DNA"/>
</dbReference>
<evidence type="ECO:0000313" key="3">
    <source>
        <dbReference type="Proteomes" id="UP000008721"/>
    </source>
</evidence>
<dbReference type="AlphaFoldDB" id="E4U2Q9"/>
<accession>E4U2Q9</accession>
<protein>
    <submittedName>
        <fullName evidence="2">Uncharacterized protein</fullName>
    </submittedName>
</protein>
<evidence type="ECO:0000256" key="1">
    <source>
        <dbReference type="SAM" id="Phobius"/>
    </source>
</evidence>
<keyword evidence="1" id="KW-1133">Transmembrane helix</keyword>
<reference evidence="2 3" key="1">
    <citation type="journal article" date="2012" name="Stand. Genomic Sci.">
        <title>Complete genome sequence of the sulfur compounds oxidizing chemolithoautotroph Sulfuricurvum kujiense type strain (YK-1(T)).</title>
        <authorList>
            <person name="Han C."/>
            <person name="Kotsyurbenko O."/>
            <person name="Chertkov O."/>
            <person name="Held B."/>
            <person name="Lapidus A."/>
            <person name="Nolan M."/>
            <person name="Lucas S."/>
            <person name="Hammon N."/>
            <person name="Deshpande S."/>
            <person name="Cheng J.F."/>
            <person name="Tapia R."/>
            <person name="Goodwin L.A."/>
            <person name="Pitluck S."/>
            <person name="Liolios K."/>
            <person name="Pagani I."/>
            <person name="Ivanova N."/>
            <person name="Mavromatis K."/>
            <person name="Mikhailova N."/>
            <person name="Pati A."/>
            <person name="Chen A."/>
            <person name="Palaniappan K."/>
            <person name="Land M."/>
            <person name="Hauser L."/>
            <person name="Chang Y.J."/>
            <person name="Jeffries C.D."/>
            <person name="Brambilla E.M."/>
            <person name="Rohde M."/>
            <person name="Spring S."/>
            <person name="Sikorski J."/>
            <person name="Goker M."/>
            <person name="Woyke T."/>
            <person name="Bristow J."/>
            <person name="Eisen J.A."/>
            <person name="Markowitz V."/>
            <person name="Hugenholtz P."/>
            <person name="Kyrpides N.C."/>
            <person name="Klenk H.P."/>
            <person name="Detter J.C."/>
        </authorList>
    </citation>
    <scope>NUCLEOTIDE SEQUENCE [LARGE SCALE GENOMIC DNA]</scope>
    <source>
        <strain evidence="3">ATCC BAA-921 / DSM 16994 / JCM 11577 / YK-1</strain>
    </source>
</reference>